<organism evidence="1 2">
    <name type="scientific">Massilimicrobiota timonensis</name>
    <dbReference type="NCBI Taxonomy" id="1776392"/>
    <lineage>
        <taxon>Bacteria</taxon>
        <taxon>Bacillati</taxon>
        <taxon>Bacillota</taxon>
        <taxon>Erysipelotrichia</taxon>
        <taxon>Erysipelotrichales</taxon>
        <taxon>Erysipelotrichaceae</taxon>
        <taxon>Massilimicrobiota</taxon>
    </lineage>
</organism>
<dbReference type="AlphaFoldDB" id="A0A1Y4T471"/>
<dbReference type="RefSeq" id="WP_087357098.1">
    <property type="nucleotide sequence ID" value="NZ_AP031415.1"/>
</dbReference>
<reference evidence="1 2" key="1">
    <citation type="journal article" date="2018" name="BMC Genomics">
        <title>Whole genome sequencing and function prediction of 133 gut anaerobes isolated from chicken caecum in pure cultures.</title>
        <authorList>
            <person name="Medvecky M."/>
            <person name="Cejkova D."/>
            <person name="Polansky O."/>
            <person name="Karasova D."/>
            <person name="Kubasova T."/>
            <person name="Cizek A."/>
            <person name="Rychlik I."/>
        </authorList>
    </citation>
    <scope>NUCLEOTIDE SEQUENCE [LARGE SCALE GENOMIC DNA]</scope>
    <source>
        <strain evidence="1 2">An13</strain>
    </source>
</reference>
<accession>A0A1Y4T471</accession>
<dbReference type="Proteomes" id="UP000195305">
    <property type="component" value="Unassembled WGS sequence"/>
</dbReference>
<name>A0A1Y4T471_9FIRM</name>
<protein>
    <submittedName>
        <fullName evidence="1">Uncharacterized protein</fullName>
    </submittedName>
</protein>
<proteinExistence type="predicted"/>
<comment type="caution">
    <text evidence="1">The sequence shown here is derived from an EMBL/GenBank/DDBJ whole genome shotgun (WGS) entry which is preliminary data.</text>
</comment>
<keyword evidence="2" id="KW-1185">Reference proteome</keyword>
<sequence>MEQLDYLFTHNQPHSYSELNSLVEEVMNMHQKFIQSDEEMIKSYGIEQERLLIESRMMRN</sequence>
<dbReference type="EMBL" id="NFLJ01000004">
    <property type="protein sequence ID" value="OUQ36041.1"/>
    <property type="molecule type" value="Genomic_DNA"/>
</dbReference>
<gene>
    <name evidence="1" type="ORF">B5E75_01855</name>
</gene>
<evidence type="ECO:0000313" key="2">
    <source>
        <dbReference type="Proteomes" id="UP000195305"/>
    </source>
</evidence>
<evidence type="ECO:0000313" key="1">
    <source>
        <dbReference type="EMBL" id="OUQ36041.1"/>
    </source>
</evidence>